<dbReference type="PRINTS" id="PR00682">
    <property type="entry name" value="IPNSYNTHASE"/>
</dbReference>
<dbReference type="Gene3D" id="2.60.120.330">
    <property type="entry name" value="B-lactam Antibiotic, Isopenicillin N Synthase, Chain"/>
    <property type="match status" value="1"/>
</dbReference>
<evidence type="ECO:0000259" key="4">
    <source>
        <dbReference type="PROSITE" id="PS51471"/>
    </source>
</evidence>
<evidence type="ECO:0000313" key="5">
    <source>
        <dbReference type="EMBL" id="KAH7571532.1"/>
    </source>
</evidence>
<accession>A0ABQ8I4G9</accession>
<keyword evidence="3" id="KW-0560">Oxidoreductase</keyword>
<dbReference type="Pfam" id="PF03171">
    <property type="entry name" value="2OG-FeII_Oxy"/>
    <property type="match status" value="1"/>
</dbReference>
<proteinExistence type="inferred from homology"/>
<dbReference type="InterPro" id="IPR026992">
    <property type="entry name" value="DIOX_N"/>
</dbReference>
<gene>
    <name evidence="5" type="ORF">JRO89_XS04G0073600</name>
</gene>
<dbReference type="EMBL" id="JAFEMO010000004">
    <property type="protein sequence ID" value="KAH7571532.1"/>
    <property type="molecule type" value="Genomic_DNA"/>
</dbReference>
<evidence type="ECO:0000256" key="3">
    <source>
        <dbReference type="RuleBase" id="RU003682"/>
    </source>
</evidence>
<dbReference type="PROSITE" id="PS51471">
    <property type="entry name" value="FE2OG_OXY"/>
    <property type="match status" value="1"/>
</dbReference>
<dbReference type="Pfam" id="PF14226">
    <property type="entry name" value="DIOX_N"/>
    <property type="match status" value="1"/>
</dbReference>
<name>A0ABQ8I4G9_9ROSI</name>
<keyword evidence="1 3" id="KW-0479">Metal-binding</keyword>
<evidence type="ECO:0000256" key="1">
    <source>
        <dbReference type="ARBA" id="ARBA00022723"/>
    </source>
</evidence>
<dbReference type="PANTHER" id="PTHR47990">
    <property type="entry name" value="2-OXOGLUTARATE (2OG) AND FE(II)-DEPENDENT OXYGENASE SUPERFAMILY PROTEIN-RELATED"/>
    <property type="match status" value="1"/>
</dbReference>
<reference evidence="5 6" key="1">
    <citation type="submission" date="2021-02" db="EMBL/GenBank/DDBJ databases">
        <title>Plant Genome Project.</title>
        <authorList>
            <person name="Zhang R.-G."/>
        </authorList>
    </citation>
    <scope>NUCLEOTIDE SEQUENCE [LARGE SCALE GENOMIC DNA]</scope>
    <source>
        <tissue evidence="5">Leaves</tissue>
    </source>
</reference>
<dbReference type="Proteomes" id="UP000827721">
    <property type="component" value="Unassembled WGS sequence"/>
</dbReference>
<keyword evidence="2 3" id="KW-0408">Iron</keyword>
<keyword evidence="6" id="KW-1185">Reference proteome</keyword>
<dbReference type="SUPFAM" id="SSF51197">
    <property type="entry name" value="Clavaminate synthase-like"/>
    <property type="match status" value="1"/>
</dbReference>
<sequence length="361" mass="40954">MEHKDGVKVFDLSKLQKQPNLPTEFTWPQEDLVNANQEELDAPLIDLERFARGDDRAKAAKLVRTACMSHGFFQVINHGVDASLIQAAHEELDAIFKLPFDKKLSIHRKPGSVAGYSGGHAHRFASKLPWKETFSFIYHENSSEAIVVDYFKSVLGQDFERIGWVYQKYCEALKKVSRVIFELLALSLGVEDGLHYQKYFEDGSSILRCNCYPPCNNPGQALGTGPHCDPTSLTILHQDQVGGLEVFVDEKWQAVRPRTDALVINIGDTFMALSNGNFKSCLHRAVVNSETERKSFAFFMCPKEDKVVRPPEDLVSRDGSRKYTDFTWSDLLEFTQKHYRADNGTLQSFVKRFVSHPKTSI</sequence>
<dbReference type="InterPro" id="IPR044861">
    <property type="entry name" value="IPNS-like_FE2OG_OXY"/>
</dbReference>
<evidence type="ECO:0000256" key="2">
    <source>
        <dbReference type="ARBA" id="ARBA00023004"/>
    </source>
</evidence>
<dbReference type="InterPro" id="IPR027443">
    <property type="entry name" value="IPNS-like_sf"/>
</dbReference>
<evidence type="ECO:0000313" key="6">
    <source>
        <dbReference type="Proteomes" id="UP000827721"/>
    </source>
</evidence>
<comment type="caution">
    <text evidence="5">The sequence shown here is derived from an EMBL/GenBank/DDBJ whole genome shotgun (WGS) entry which is preliminary data.</text>
</comment>
<comment type="similarity">
    <text evidence="3">Belongs to the iron/ascorbate-dependent oxidoreductase family.</text>
</comment>
<dbReference type="InterPro" id="IPR005123">
    <property type="entry name" value="Oxoglu/Fe-dep_dioxygenase_dom"/>
</dbReference>
<organism evidence="5 6">
    <name type="scientific">Xanthoceras sorbifolium</name>
    <dbReference type="NCBI Taxonomy" id="99658"/>
    <lineage>
        <taxon>Eukaryota</taxon>
        <taxon>Viridiplantae</taxon>
        <taxon>Streptophyta</taxon>
        <taxon>Embryophyta</taxon>
        <taxon>Tracheophyta</taxon>
        <taxon>Spermatophyta</taxon>
        <taxon>Magnoliopsida</taxon>
        <taxon>eudicotyledons</taxon>
        <taxon>Gunneridae</taxon>
        <taxon>Pentapetalae</taxon>
        <taxon>rosids</taxon>
        <taxon>malvids</taxon>
        <taxon>Sapindales</taxon>
        <taxon>Sapindaceae</taxon>
        <taxon>Xanthoceroideae</taxon>
        <taxon>Xanthoceras</taxon>
    </lineage>
</organism>
<protein>
    <recommendedName>
        <fullName evidence="4">Fe2OG dioxygenase domain-containing protein</fullName>
    </recommendedName>
</protein>
<feature type="domain" description="Fe2OG dioxygenase" evidence="4">
    <location>
        <begin position="202"/>
        <end position="302"/>
    </location>
</feature>
<dbReference type="InterPro" id="IPR050231">
    <property type="entry name" value="Iron_ascorbate_oxido_reductase"/>
</dbReference>